<dbReference type="Proteomes" id="UP001152622">
    <property type="component" value="Chromosome 16"/>
</dbReference>
<gene>
    <name evidence="1" type="ORF">SKAU_G00343520</name>
</gene>
<proteinExistence type="predicted"/>
<keyword evidence="2" id="KW-1185">Reference proteome</keyword>
<organism evidence="1 2">
    <name type="scientific">Synaphobranchus kaupii</name>
    <name type="common">Kaup's arrowtooth eel</name>
    <dbReference type="NCBI Taxonomy" id="118154"/>
    <lineage>
        <taxon>Eukaryota</taxon>
        <taxon>Metazoa</taxon>
        <taxon>Chordata</taxon>
        <taxon>Craniata</taxon>
        <taxon>Vertebrata</taxon>
        <taxon>Euteleostomi</taxon>
        <taxon>Actinopterygii</taxon>
        <taxon>Neopterygii</taxon>
        <taxon>Teleostei</taxon>
        <taxon>Anguilliformes</taxon>
        <taxon>Synaphobranchidae</taxon>
        <taxon>Synaphobranchus</taxon>
    </lineage>
</organism>
<evidence type="ECO:0000313" key="1">
    <source>
        <dbReference type="EMBL" id="KAJ8339719.1"/>
    </source>
</evidence>
<protein>
    <submittedName>
        <fullName evidence="1">Uncharacterized protein</fullName>
    </submittedName>
</protein>
<reference evidence="1" key="1">
    <citation type="journal article" date="2023" name="Science">
        <title>Genome structures resolve the early diversification of teleost fishes.</title>
        <authorList>
            <person name="Parey E."/>
            <person name="Louis A."/>
            <person name="Montfort J."/>
            <person name="Bouchez O."/>
            <person name="Roques C."/>
            <person name="Iampietro C."/>
            <person name="Lluch J."/>
            <person name="Castinel A."/>
            <person name="Donnadieu C."/>
            <person name="Desvignes T."/>
            <person name="Floi Bucao C."/>
            <person name="Jouanno E."/>
            <person name="Wen M."/>
            <person name="Mejri S."/>
            <person name="Dirks R."/>
            <person name="Jansen H."/>
            <person name="Henkel C."/>
            <person name="Chen W.J."/>
            <person name="Zahm M."/>
            <person name="Cabau C."/>
            <person name="Klopp C."/>
            <person name="Thompson A.W."/>
            <person name="Robinson-Rechavi M."/>
            <person name="Braasch I."/>
            <person name="Lecointre G."/>
            <person name="Bobe J."/>
            <person name="Postlethwait J.H."/>
            <person name="Berthelot C."/>
            <person name="Roest Crollius H."/>
            <person name="Guiguen Y."/>
        </authorList>
    </citation>
    <scope>NUCLEOTIDE SEQUENCE</scope>
    <source>
        <strain evidence="1">WJC10195</strain>
    </source>
</reference>
<sequence length="154" mass="16682">MRLIVETAPPPALSLTALSPLAWPGDGCHDGGCFDLWRVCRRSPDLVPARNAQVFKCGQSRREKALIERAALSLHVRPGLTPGGGGVGVCRFVLANYAVRRCAERGRIAANEGPEPNVVERGDSGWAGRPLCPMHCRASDYHHPGLLQQRLLEA</sequence>
<comment type="caution">
    <text evidence="1">The sequence shown here is derived from an EMBL/GenBank/DDBJ whole genome shotgun (WGS) entry which is preliminary data.</text>
</comment>
<dbReference type="AlphaFoldDB" id="A0A9Q1IHH5"/>
<name>A0A9Q1IHH5_SYNKA</name>
<dbReference type="EMBL" id="JAINUF010000016">
    <property type="protein sequence ID" value="KAJ8339719.1"/>
    <property type="molecule type" value="Genomic_DNA"/>
</dbReference>
<accession>A0A9Q1IHH5</accession>
<evidence type="ECO:0000313" key="2">
    <source>
        <dbReference type="Proteomes" id="UP001152622"/>
    </source>
</evidence>